<evidence type="ECO:0000313" key="4">
    <source>
        <dbReference type="EMBL" id="PPS96762.1"/>
    </source>
</evidence>
<dbReference type="OrthoDB" id="344362at2759"/>
<evidence type="ECO:0000256" key="2">
    <source>
        <dbReference type="SAM" id="Phobius"/>
    </source>
</evidence>
<keyword evidence="2" id="KW-0812">Transmembrane</keyword>
<feature type="compositionally biased region" description="Low complexity" evidence="1">
    <location>
        <begin position="143"/>
        <end position="156"/>
    </location>
</feature>
<feature type="region of interest" description="Disordered" evidence="1">
    <location>
        <begin position="128"/>
        <end position="156"/>
    </location>
</feature>
<dbReference type="EMBL" id="JTAI01000013">
    <property type="protein sequence ID" value="PPS96762.1"/>
    <property type="molecule type" value="Genomic_DNA"/>
</dbReference>
<reference evidence="4 5" key="1">
    <citation type="submission" date="2014-11" db="EMBL/GenBank/DDBJ databases">
        <title>Comparative genomic analysis of Cryptosporidium hominis reveals occurrence of genetic recombination in virulent subtypes.</title>
        <authorList>
            <person name="Guo Y."/>
            <person name="Tang K."/>
            <person name="Frace M."/>
            <person name="Li N."/>
            <person name="Roellig D.M."/>
            <person name="Sammons S."/>
            <person name="Knipe K."/>
            <person name="Rowe L."/>
            <person name="Feng Y."/>
            <person name="Xiao L."/>
        </authorList>
    </citation>
    <scope>NUCLEOTIDE SEQUENCE [LARGE SCALE GENOMIC DNA]</scope>
    <source>
        <strain evidence="4">30976</strain>
    </source>
</reference>
<proteinExistence type="predicted"/>
<keyword evidence="2" id="KW-0472">Membrane</keyword>
<evidence type="ECO:0000313" key="5">
    <source>
        <dbReference type="Proteomes" id="UP001429100"/>
    </source>
</evidence>
<dbReference type="VEuPathDB" id="CryptoDB:GY17_00001568"/>
<reference evidence="4 5" key="3">
    <citation type="submission" date="2017-10" db="EMBL/GenBank/DDBJ databases">
        <title>Consistent, comparative and evidence-based genome annotation and re-annotation for the closely-related species, Cryptosporidium parvum, C. hominis and C. tyzzeri.</title>
        <authorList>
            <person name="Baptista R.P."/>
            <person name="Li Y."/>
            <person name="Sateriale A."/>
            <person name="Striepen B."/>
            <person name="Kissinger J.C."/>
        </authorList>
    </citation>
    <scope>NUCLEOTIDE SEQUENCE [LARGE SCALE GENOMIC DNA]</scope>
    <source>
        <strain evidence="4">30976</strain>
    </source>
</reference>
<dbReference type="EMBL" id="LN877951">
    <property type="protein sequence ID" value="CUV06362.1"/>
    <property type="molecule type" value="Genomic_DNA"/>
</dbReference>
<evidence type="ECO:0000256" key="1">
    <source>
        <dbReference type="SAM" id="MobiDB-lite"/>
    </source>
</evidence>
<gene>
    <name evidence="3" type="ORF">CHUDEA5_3810</name>
    <name evidence="4" type="ORF">GY17_00001568</name>
</gene>
<keyword evidence="2" id="KW-1133">Transmembrane helix</keyword>
<keyword evidence="5" id="KW-1185">Reference proteome</keyword>
<dbReference type="VEuPathDB" id="CryptoDB:CHUDEA5_3810"/>
<dbReference type="VEuPathDB" id="CryptoDB:ChTU502y2012_410g0360"/>
<accession>A0A0S4TGD3</accession>
<sequence>MNRTKLIGKVLVFCIVLNILNLSFVTSKNTLNFKNNNNTYSLKITRRKLSRNQPKNNTENSEFSKSSNLILRKLLIDENGSKKIINSGLEDNSNLQNFTIISESGITNEGIINHNNQTNDESSIVIFSAGKSPPKAPKKSPKSTKTVSSVTSKTTTTSTTFTVTNSTTITTTTTNGNNSTTQVITETHNVRRVQNKNDQGLSKSINNDTNSNQINQESVTNDMAQNKEDFTQIFNVIQDPEWITSNGDYYIIEFTEQNSTVPLVRLINLSMGLYNKNGNVEEAKRLISAVLGSRNLGDPDDEQDTEESDDFFGSGLFNLDEIINWDDLNFMDEMPSLLRKLNNIIWF</sequence>
<protein>
    <submittedName>
        <fullName evidence="3">Uncharacterized protein</fullName>
    </submittedName>
</protein>
<evidence type="ECO:0000313" key="3">
    <source>
        <dbReference type="EMBL" id="CUV06362.1"/>
    </source>
</evidence>
<feature type="transmembrane region" description="Helical" evidence="2">
    <location>
        <begin position="6"/>
        <end position="25"/>
    </location>
</feature>
<dbReference type="Proteomes" id="UP001429100">
    <property type="component" value="Unassembled WGS sequence"/>
</dbReference>
<name>A0A0S4TGD3_CRYHO</name>
<reference evidence="3" key="2">
    <citation type="submission" date="2015-08" db="EMBL/GenBank/DDBJ databases">
        <authorList>
            <person name="Babu N.S."/>
            <person name="Beckwith C.J."/>
            <person name="Beseler K.G."/>
            <person name="Brison A."/>
            <person name="Carone J.V."/>
            <person name="Caskin T.P."/>
            <person name="Diamond M."/>
            <person name="Durham M.E."/>
            <person name="Foxe J.M."/>
            <person name="Go M."/>
            <person name="Henderson B.A."/>
            <person name="Jones I.B."/>
            <person name="McGettigan J.A."/>
            <person name="Micheletti S.J."/>
            <person name="Nasrallah M.E."/>
            <person name="Ortiz D."/>
            <person name="Piller C.R."/>
            <person name="Privatt S.R."/>
            <person name="Schneider S.L."/>
            <person name="Sharp S."/>
            <person name="Smith T.C."/>
            <person name="Stanton J.D."/>
            <person name="Ullery H.E."/>
            <person name="Wilson R.J."/>
            <person name="Serrano M.G."/>
            <person name="Buck G."/>
            <person name="Lee V."/>
            <person name="Wang Y."/>
            <person name="Carvalho R."/>
            <person name="Voegtly L."/>
            <person name="Shi R."/>
            <person name="Duckworth R."/>
            <person name="Johnson A."/>
            <person name="Loviza R."/>
            <person name="Walstead R."/>
            <person name="Shah Z."/>
            <person name="Kiflezghi M."/>
            <person name="Wade K."/>
            <person name="Ball S.L."/>
            <person name="Bradley K.W."/>
            <person name="Asai D.J."/>
            <person name="Bowman C.A."/>
            <person name="Russell D.A."/>
            <person name="Pope W.H."/>
            <person name="Jacobs-Sera D."/>
            <person name="Hendrix R.W."/>
            <person name="Hatfull G.F."/>
        </authorList>
    </citation>
    <scope>NUCLEOTIDE SEQUENCE [LARGE SCALE GENOMIC DNA]</scope>
</reference>
<dbReference type="Proteomes" id="UP000199752">
    <property type="component" value="Chromosome 5"/>
</dbReference>
<dbReference type="AlphaFoldDB" id="A0A0S4TGD3"/>
<organism evidence="3">
    <name type="scientific">Cryptosporidium hominis</name>
    <dbReference type="NCBI Taxonomy" id="237895"/>
    <lineage>
        <taxon>Eukaryota</taxon>
        <taxon>Sar</taxon>
        <taxon>Alveolata</taxon>
        <taxon>Apicomplexa</taxon>
        <taxon>Conoidasida</taxon>
        <taxon>Coccidia</taxon>
        <taxon>Eucoccidiorida</taxon>
        <taxon>Eimeriorina</taxon>
        <taxon>Cryptosporidiidae</taxon>
        <taxon>Cryptosporidium</taxon>
    </lineage>
</organism>